<dbReference type="RefSeq" id="WP_110984365.1">
    <property type="nucleotide sequence ID" value="NZ_CAWNWM010000001.1"/>
</dbReference>
<reference evidence="4 5" key="1">
    <citation type="journal article" date="2018" name="Sci. Rep.">
        <title>A novel species of the marine cyanobacterium Acaryochloris with a unique pigment content and lifestyle.</title>
        <authorList>
            <person name="Partensky F."/>
            <person name="Six C."/>
            <person name="Ratin M."/>
            <person name="Garczarek L."/>
            <person name="Vaulot D."/>
            <person name="Probert I."/>
            <person name="Calteau A."/>
            <person name="Gourvil P."/>
            <person name="Marie D."/>
            <person name="Grebert T."/>
            <person name="Bouchier C."/>
            <person name="Le Panse S."/>
            <person name="Gachenot M."/>
            <person name="Rodriguez F."/>
            <person name="Garrido J.L."/>
        </authorList>
    </citation>
    <scope>NUCLEOTIDE SEQUENCE [LARGE SCALE GENOMIC DNA]</scope>
    <source>
        <strain evidence="4 5">RCC1774</strain>
    </source>
</reference>
<keyword evidence="4" id="KW-0326">Glycosidase</keyword>
<protein>
    <submittedName>
        <fullName evidence="4">Endoglucanase</fullName>
        <ecNumber evidence="4">3.2.1.4</ecNumber>
    </submittedName>
</protein>
<dbReference type="Proteomes" id="UP000248857">
    <property type="component" value="Unassembled WGS sequence"/>
</dbReference>
<feature type="chain" id="PRO_5016011009" evidence="2">
    <location>
        <begin position="28"/>
        <end position="434"/>
    </location>
</feature>
<dbReference type="Pfam" id="PF12565">
    <property type="entry name" value="DUF3747"/>
    <property type="match status" value="1"/>
</dbReference>
<keyword evidence="2" id="KW-0732">Signal</keyword>
<dbReference type="EMBL" id="PQWO01000001">
    <property type="protein sequence ID" value="PZD75087.1"/>
    <property type="molecule type" value="Genomic_DNA"/>
</dbReference>
<feature type="domain" description="SLH" evidence="3">
    <location>
        <begin position="320"/>
        <end position="386"/>
    </location>
</feature>
<organism evidence="4 5">
    <name type="scientific">Acaryochloris thomasi RCC1774</name>
    <dbReference type="NCBI Taxonomy" id="1764569"/>
    <lineage>
        <taxon>Bacteria</taxon>
        <taxon>Bacillati</taxon>
        <taxon>Cyanobacteriota</taxon>
        <taxon>Cyanophyceae</taxon>
        <taxon>Acaryochloridales</taxon>
        <taxon>Acaryochloridaceae</taxon>
        <taxon>Acaryochloris</taxon>
        <taxon>Acaryochloris thomasi</taxon>
    </lineage>
</organism>
<gene>
    <name evidence="4" type="ORF">C1752_00390</name>
</gene>
<dbReference type="InterPro" id="IPR001119">
    <property type="entry name" value="SLH_dom"/>
</dbReference>
<evidence type="ECO:0000256" key="2">
    <source>
        <dbReference type="SAM" id="SignalP"/>
    </source>
</evidence>
<accession>A0A2W1K5Y4</accession>
<proteinExistence type="predicted"/>
<name>A0A2W1K5Y4_9CYAN</name>
<evidence type="ECO:0000313" key="5">
    <source>
        <dbReference type="Proteomes" id="UP000248857"/>
    </source>
</evidence>
<feature type="region of interest" description="Disordered" evidence="1">
    <location>
        <begin position="385"/>
        <end position="434"/>
    </location>
</feature>
<feature type="domain" description="SLH" evidence="3">
    <location>
        <begin position="249"/>
        <end position="312"/>
    </location>
</feature>
<keyword evidence="5" id="KW-1185">Reference proteome</keyword>
<feature type="signal peptide" evidence="2">
    <location>
        <begin position="1"/>
        <end position="27"/>
    </location>
</feature>
<dbReference type="EC" id="3.2.1.4" evidence="4"/>
<evidence type="ECO:0000259" key="3">
    <source>
        <dbReference type="PROSITE" id="PS51272"/>
    </source>
</evidence>
<comment type="caution">
    <text evidence="4">The sequence shown here is derived from an EMBL/GenBank/DDBJ whole genome shotgun (WGS) entry which is preliminary data.</text>
</comment>
<keyword evidence="4" id="KW-0378">Hydrolase</keyword>
<dbReference type="Pfam" id="PF00395">
    <property type="entry name" value="SLH"/>
    <property type="match status" value="2"/>
</dbReference>
<feature type="compositionally biased region" description="Low complexity" evidence="1">
    <location>
        <begin position="385"/>
        <end position="421"/>
    </location>
</feature>
<evidence type="ECO:0000256" key="1">
    <source>
        <dbReference type="SAM" id="MobiDB-lite"/>
    </source>
</evidence>
<dbReference type="InterPro" id="IPR022222">
    <property type="entry name" value="DUF3747"/>
</dbReference>
<feature type="domain" description="SLH" evidence="3">
    <location>
        <begin position="180"/>
        <end position="244"/>
    </location>
</feature>
<sequence>MKLPIPRLFSILAAATALTAATPHVQAATFGEIEIDQSEYIAVAAPYGDGLHQLLIIGQVTDEKECWSESGSNPVIVDPLLVNFDFSGICDRKTDANGYSIRIEGEDQAQNYSLRIRQRGGDLVLVGSPPPNSQGQEIELGRANGVTDGFAKIQLDPEWRFTKRTFEKKTLGHVYLTKGVSQIPFPDVENDIYLKEIRDAVALKFVSGFEEDNTFRPNTPLTREQLVSLVLESLKNVPDVTLNVPTSTAQDPYPDVVASRWSAAKIAFAKENKIVEGYPNGEFRPTRTVTRAEMMAVLRRAAEYAKNLKGLPTDLQAKQSPFNFTDVANHPWASSLISQMSSYCGVASPENEQGRAFNPDEASQRNYAAAATLRTLNCLKSEASGAAPAAPAPGDGSITIPIPGGTTLTVPAPSASPTPEETAPDPEPEAVPTP</sequence>
<evidence type="ECO:0000313" key="4">
    <source>
        <dbReference type="EMBL" id="PZD75087.1"/>
    </source>
</evidence>
<dbReference type="AlphaFoldDB" id="A0A2W1K5Y4"/>
<dbReference type="PROSITE" id="PS51272">
    <property type="entry name" value="SLH"/>
    <property type="match status" value="3"/>
</dbReference>
<dbReference type="OrthoDB" id="9759810at2"/>
<dbReference type="GO" id="GO:0008810">
    <property type="term" value="F:cellulase activity"/>
    <property type="evidence" value="ECO:0007669"/>
    <property type="project" value="UniProtKB-EC"/>
</dbReference>